<evidence type="ECO:0000256" key="1">
    <source>
        <dbReference type="ARBA" id="ARBA00023002"/>
    </source>
</evidence>
<dbReference type="InterPro" id="IPR036188">
    <property type="entry name" value="FAD/NAD-bd_sf"/>
</dbReference>
<dbReference type="Gene3D" id="3.30.9.10">
    <property type="entry name" value="D-Amino Acid Oxidase, subunit A, domain 2"/>
    <property type="match status" value="1"/>
</dbReference>
<accession>A0AAE3SXZ7</accession>
<protein>
    <submittedName>
        <fullName evidence="3">FAD-binding oxidoreductase</fullName>
    </submittedName>
</protein>
<organism evidence="3 4">
    <name type="scientific">Ectorhizobium quercum</name>
    <dbReference type="NCBI Taxonomy" id="2965071"/>
    <lineage>
        <taxon>Bacteria</taxon>
        <taxon>Pseudomonadati</taxon>
        <taxon>Pseudomonadota</taxon>
        <taxon>Alphaproteobacteria</taxon>
        <taxon>Hyphomicrobiales</taxon>
        <taxon>Rhizobiaceae</taxon>
        <taxon>Ectorhizobium</taxon>
    </lineage>
</organism>
<keyword evidence="1" id="KW-0560">Oxidoreductase</keyword>
<name>A0AAE3SXZ7_9HYPH</name>
<dbReference type="Gene3D" id="3.50.50.60">
    <property type="entry name" value="FAD/NAD(P)-binding domain"/>
    <property type="match status" value="1"/>
</dbReference>
<proteinExistence type="predicted"/>
<evidence type="ECO:0000313" key="4">
    <source>
        <dbReference type="Proteomes" id="UP001208771"/>
    </source>
</evidence>
<dbReference type="SUPFAM" id="SSF51905">
    <property type="entry name" value="FAD/NAD(P)-binding domain"/>
    <property type="match status" value="1"/>
</dbReference>
<dbReference type="AlphaFoldDB" id="A0AAE3SXZ7"/>
<dbReference type="PANTHER" id="PTHR13847">
    <property type="entry name" value="SARCOSINE DEHYDROGENASE-RELATED"/>
    <property type="match status" value="1"/>
</dbReference>
<dbReference type="RefSeq" id="WP_306413138.1">
    <property type="nucleotide sequence ID" value="NZ_JANFPI010000010.1"/>
</dbReference>
<comment type="caution">
    <text evidence="3">The sequence shown here is derived from an EMBL/GenBank/DDBJ whole genome shotgun (WGS) entry which is preliminary data.</text>
</comment>
<sequence length="427" mass="45605">MLNNPLSHGLWEKTAPAAPSTPVLDAASTADVAIVGAGYTGLSAALHLAEAGRKVVLVEAVDVGYGGAGRNVGLINGGMWTMPQELPDVLGPIYGERLLDLLGDAPLYVRGLIQKHGIGCELETAGTLHLAVGESGLKEIEERQRQWSARGAPVTVLSAEETARRVGSTAYSGSLHDPRAGTLQPLAYARGLAQAAIAAGASIHTGSAATGLAYENGQWTVRTARGSVTAPWLVFSTDAYSTGPFETIRKEQVYLPYFNFATKPLAPAQLETILPGHEGCWDTREILSSFRMDRAGRLVFGSVGALRNTGRAVHRDWSRRALKKLFPQLGAVEFEAEWFGWIGMSDDALPRFHKFGPQAVGFSAYNGRGIAPGTIFGKTLADHVLGRIAEADLPLPLTEVRIPAFRPVKEAWYEAGAQVAHFAGARF</sequence>
<evidence type="ECO:0000259" key="2">
    <source>
        <dbReference type="Pfam" id="PF01266"/>
    </source>
</evidence>
<dbReference type="GO" id="GO:0016491">
    <property type="term" value="F:oxidoreductase activity"/>
    <property type="evidence" value="ECO:0007669"/>
    <property type="project" value="UniProtKB-KW"/>
</dbReference>
<dbReference type="EMBL" id="JANFPI010000010">
    <property type="protein sequence ID" value="MCX8999639.1"/>
    <property type="molecule type" value="Genomic_DNA"/>
</dbReference>
<dbReference type="Pfam" id="PF01266">
    <property type="entry name" value="DAO"/>
    <property type="match status" value="1"/>
</dbReference>
<evidence type="ECO:0000313" key="3">
    <source>
        <dbReference type="EMBL" id="MCX8999639.1"/>
    </source>
</evidence>
<gene>
    <name evidence="3" type="ORF">NOF55_21260</name>
</gene>
<dbReference type="PANTHER" id="PTHR13847:SF281">
    <property type="entry name" value="FAD DEPENDENT OXIDOREDUCTASE DOMAIN-CONTAINING PROTEIN"/>
    <property type="match status" value="1"/>
</dbReference>
<reference evidence="3" key="1">
    <citation type="submission" date="2022-07" db="EMBL/GenBank/DDBJ databases">
        <title>Ectorhizobium quercum gen.nov., sp. nov.</title>
        <authorList>
            <person name="Ma T."/>
            <person name="Li Y."/>
        </authorList>
    </citation>
    <scope>NUCLEOTIDE SEQUENCE</scope>
    <source>
        <strain evidence="3">BDR2-2</strain>
    </source>
</reference>
<feature type="domain" description="FAD dependent oxidoreductase" evidence="2">
    <location>
        <begin position="31"/>
        <end position="382"/>
    </location>
</feature>
<keyword evidence="4" id="KW-1185">Reference proteome</keyword>
<dbReference type="Proteomes" id="UP001208771">
    <property type="component" value="Unassembled WGS sequence"/>
</dbReference>
<dbReference type="GO" id="GO:0005737">
    <property type="term" value="C:cytoplasm"/>
    <property type="evidence" value="ECO:0007669"/>
    <property type="project" value="TreeGrafter"/>
</dbReference>
<dbReference type="InterPro" id="IPR006076">
    <property type="entry name" value="FAD-dep_OxRdtase"/>
</dbReference>